<protein>
    <submittedName>
        <fullName evidence="3">LysM peptidoglycan-binding domain-containing protein</fullName>
    </submittedName>
</protein>
<evidence type="ECO:0000259" key="2">
    <source>
        <dbReference type="PROSITE" id="PS51782"/>
    </source>
</evidence>
<sequence>MGFLVTGVAQEIDSIPSNKLSRSILKAKEIPADTTAMDMEGAEQMESMEAKDDIQDNPLVLVKGQKKYDLKDHPEAAKFDSLWMKELYDSSSLFDSIYQDITTLEIDSVYHFNVDTDTLKARLEILNQKTPFNIVYNPSLENVIRYFLTRKRDMMSRMLTISQFYFPLFEQELDNQDVPLELKYLAIVESALNPRARSRVGATGLWQFMYGTGKMYDLDVSSYVDERSDPINSTKAASLYLKKLHGIFNDWDLALAAYNSGPGNVNKAIRRSGGYKNYWNIRRNLPRETAGYVPAFLATMYIFEYAEEHGFTTQVAERPYFETDTVHVKSTITFNQISELVDVSEEELLLLNPAYKLKVIPYVKGKNYALRLPIDALGKFVTNEDAIYAHVENQIKSKEESLPQVVQSQDQIRYKVRSGDFLGKIAERYGVGVSQIKSWNGLRSNNLRIGQRLTIYPRKIPSSSTSTNTSTSSTNSVAAAGAKVHTVKSGDSLWTISKKYPGISIDNLRKWNGISGNDIKPGTRLKLCDCSS</sequence>
<dbReference type="SUPFAM" id="SSF53955">
    <property type="entry name" value="Lysozyme-like"/>
    <property type="match status" value="1"/>
</dbReference>
<dbReference type="InterPro" id="IPR008258">
    <property type="entry name" value="Transglycosylase_SLT_dom_1"/>
</dbReference>
<dbReference type="Proteomes" id="UP000618952">
    <property type="component" value="Unassembled WGS sequence"/>
</dbReference>
<proteinExistence type="inferred from homology"/>
<dbReference type="Gene3D" id="1.10.530.10">
    <property type="match status" value="1"/>
</dbReference>
<gene>
    <name evidence="3" type="ORF">H4O18_02945</name>
</gene>
<organism evidence="3 4">
    <name type="scientific">Arenibacter arenosicollis</name>
    <dbReference type="NCBI Taxonomy" id="2762274"/>
    <lineage>
        <taxon>Bacteria</taxon>
        <taxon>Pseudomonadati</taxon>
        <taxon>Bacteroidota</taxon>
        <taxon>Flavobacteriia</taxon>
        <taxon>Flavobacteriales</taxon>
        <taxon>Flavobacteriaceae</taxon>
        <taxon>Arenibacter</taxon>
    </lineage>
</organism>
<dbReference type="SUPFAM" id="SSF54106">
    <property type="entry name" value="LysM domain"/>
    <property type="match status" value="2"/>
</dbReference>
<dbReference type="Gene3D" id="3.10.350.10">
    <property type="entry name" value="LysM domain"/>
    <property type="match status" value="2"/>
</dbReference>
<dbReference type="CDD" id="cd00118">
    <property type="entry name" value="LysM"/>
    <property type="match status" value="2"/>
</dbReference>
<dbReference type="CDD" id="cd16894">
    <property type="entry name" value="MltD-like"/>
    <property type="match status" value="1"/>
</dbReference>
<dbReference type="Pfam" id="PF01464">
    <property type="entry name" value="SLT"/>
    <property type="match status" value="1"/>
</dbReference>
<comment type="caution">
    <text evidence="3">The sequence shown here is derived from an EMBL/GenBank/DDBJ whole genome shotgun (WGS) entry which is preliminary data.</text>
</comment>
<dbReference type="PROSITE" id="PS51782">
    <property type="entry name" value="LYSM"/>
    <property type="match status" value="2"/>
</dbReference>
<keyword evidence="4" id="KW-1185">Reference proteome</keyword>
<evidence type="ECO:0000313" key="3">
    <source>
        <dbReference type="EMBL" id="MBC8766941.1"/>
    </source>
</evidence>
<dbReference type="InterPro" id="IPR000189">
    <property type="entry name" value="Transglyc_AS"/>
</dbReference>
<dbReference type="InterPro" id="IPR018392">
    <property type="entry name" value="LysM"/>
</dbReference>
<evidence type="ECO:0000313" key="4">
    <source>
        <dbReference type="Proteomes" id="UP000618952"/>
    </source>
</evidence>
<dbReference type="PROSITE" id="PS00922">
    <property type="entry name" value="TRANSGLYCOSYLASE"/>
    <property type="match status" value="1"/>
</dbReference>
<reference evidence="3 4" key="1">
    <citation type="submission" date="2020-08" db="EMBL/GenBank/DDBJ databases">
        <title>Arenibacter gaetbuli sp. nov., isolated from a sand dune.</title>
        <authorList>
            <person name="Park S."/>
            <person name="Yoon J.-H."/>
        </authorList>
    </citation>
    <scope>NUCLEOTIDE SEQUENCE [LARGE SCALE GENOMIC DNA]</scope>
    <source>
        <strain evidence="3 4">BSSL-BM3</strain>
    </source>
</reference>
<dbReference type="PANTHER" id="PTHR33734">
    <property type="entry name" value="LYSM DOMAIN-CONTAINING GPI-ANCHORED PROTEIN 2"/>
    <property type="match status" value="1"/>
</dbReference>
<comment type="similarity">
    <text evidence="1">Belongs to the transglycosylase Slt family.</text>
</comment>
<accession>A0ABR7QID2</accession>
<dbReference type="InterPro" id="IPR023346">
    <property type="entry name" value="Lysozyme-like_dom_sf"/>
</dbReference>
<dbReference type="Pfam" id="PF01476">
    <property type="entry name" value="LysM"/>
    <property type="match status" value="2"/>
</dbReference>
<dbReference type="SMART" id="SM00257">
    <property type="entry name" value="LysM"/>
    <property type="match status" value="2"/>
</dbReference>
<evidence type="ECO:0000256" key="1">
    <source>
        <dbReference type="ARBA" id="ARBA00007734"/>
    </source>
</evidence>
<name>A0ABR7QID2_9FLAO</name>
<dbReference type="EMBL" id="JACLHY010000001">
    <property type="protein sequence ID" value="MBC8766941.1"/>
    <property type="molecule type" value="Genomic_DNA"/>
</dbReference>
<dbReference type="InterPro" id="IPR036779">
    <property type="entry name" value="LysM_dom_sf"/>
</dbReference>
<dbReference type="PANTHER" id="PTHR33734:SF22">
    <property type="entry name" value="MEMBRANE-BOUND LYTIC MUREIN TRANSGLYCOSYLASE D"/>
    <property type="match status" value="1"/>
</dbReference>
<feature type="domain" description="LysM" evidence="2">
    <location>
        <begin position="412"/>
        <end position="455"/>
    </location>
</feature>
<feature type="domain" description="LysM" evidence="2">
    <location>
        <begin position="483"/>
        <end position="527"/>
    </location>
</feature>